<evidence type="ECO:0000313" key="3">
    <source>
        <dbReference type="Proteomes" id="UP000070700"/>
    </source>
</evidence>
<sequence length="342" mass="38002">MSTFSNTGCSFRPFQLSSHCLTCSVITSNAEYTTMSGTSDFPASAYPEIDANTLAGPTAFVTTPKKVSRFQAFFEKPRAVTEPIILNTFTISRDFHPGQSRAEEESDYPEGFALDAEPITLRTFYISKDFHPGQSEEKDVPYTERFALDTEDEKAPKREAVKPQRKLRARRNAVAPLTVASKRATRNKKTEAKAQEESEESELEGDTIVVDCQSDSEDESPDPIQQARKRLQAAQDQLVLALLAEKSKKGIPARAQQASARATKDIDSEEESPRGTKRSRPTAESSDEEPLAKKTRSSKRAKASDSSNEEPPRRSSRSQTKKTKTNTVRRSLRIRSSVGGRE</sequence>
<dbReference type="InParanoid" id="A0A194XLB1"/>
<gene>
    <name evidence="2" type="ORF">LY89DRAFT_665492</name>
</gene>
<name>A0A194XLB1_MOLSC</name>
<dbReference type="GeneID" id="28822574"/>
<dbReference type="EMBL" id="KQ947408">
    <property type="protein sequence ID" value="KUJ21025.1"/>
    <property type="molecule type" value="Genomic_DNA"/>
</dbReference>
<organism evidence="2 3">
    <name type="scientific">Mollisia scopiformis</name>
    <name type="common">Conifer needle endophyte fungus</name>
    <name type="synonym">Phialocephala scopiformis</name>
    <dbReference type="NCBI Taxonomy" id="149040"/>
    <lineage>
        <taxon>Eukaryota</taxon>
        <taxon>Fungi</taxon>
        <taxon>Dikarya</taxon>
        <taxon>Ascomycota</taxon>
        <taxon>Pezizomycotina</taxon>
        <taxon>Leotiomycetes</taxon>
        <taxon>Helotiales</taxon>
        <taxon>Mollisiaceae</taxon>
        <taxon>Mollisia</taxon>
    </lineage>
</organism>
<proteinExistence type="predicted"/>
<reference evidence="2 3" key="1">
    <citation type="submission" date="2015-10" db="EMBL/GenBank/DDBJ databases">
        <title>Full genome of DAOMC 229536 Phialocephala scopiformis, a fungal endophyte of spruce producing the potent anti-insectan compound rugulosin.</title>
        <authorList>
            <consortium name="DOE Joint Genome Institute"/>
            <person name="Walker A.K."/>
            <person name="Frasz S.L."/>
            <person name="Seifert K.A."/>
            <person name="Miller J.D."/>
            <person name="Mondo S.J."/>
            <person name="Labutti K."/>
            <person name="Lipzen A."/>
            <person name="Dockter R."/>
            <person name="Kennedy M."/>
            <person name="Grigoriev I.V."/>
            <person name="Spatafora J.W."/>
        </authorList>
    </citation>
    <scope>NUCLEOTIDE SEQUENCE [LARGE SCALE GENOMIC DNA]</scope>
    <source>
        <strain evidence="2 3">CBS 120377</strain>
    </source>
</reference>
<dbReference type="KEGG" id="psco:LY89DRAFT_665492"/>
<feature type="compositionally biased region" description="Basic and acidic residues" evidence="1">
    <location>
        <begin position="262"/>
        <end position="274"/>
    </location>
</feature>
<dbReference type="RefSeq" id="XP_018075380.1">
    <property type="nucleotide sequence ID" value="XM_018212848.1"/>
</dbReference>
<keyword evidence="3" id="KW-1185">Reference proteome</keyword>
<protein>
    <submittedName>
        <fullName evidence="2">Uncharacterized protein</fullName>
    </submittedName>
</protein>
<dbReference type="AlphaFoldDB" id="A0A194XLB1"/>
<feature type="region of interest" description="Disordered" evidence="1">
    <location>
        <begin position="148"/>
        <end position="231"/>
    </location>
</feature>
<accession>A0A194XLB1</accession>
<evidence type="ECO:0000256" key="1">
    <source>
        <dbReference type="SAM" id="MobiDB-lite"/>
    </source>
</evidence>
<feature type="compositionally biased region" description="Basic residues" evidence="1">
    <location>
        <begin position="314"/>
        <end position="324"/>
    </location>
</feature>
<dbReference type="OrthoDB" id="10477169at2759"/>
<evidence type="ECO:0000313" key="2">
    <source>
        <dbReference type="EMBL" id="KUJ21025.1"/>
    </source>
</evidence>
<dbReference type="Proteomes" id="UP000070700">
    <property type="component" value="Unassembled WGS sequence"/>
</dbReference>
<feature type="region of interest" description="Disordered" evidence="1">
    <location>
        <begin position="245"/>
        <end position="342"/>
    </location>
</feature>
<feature type="compositionally biased region" description="Basic and acidic residues" evidence="1">
    <location>
        <begin position="148"/>
        <end position="162"/>
    </location>
</feature>